<dbReference type="Pfam" id="PF16258">
    <property type="entry name" value="DUF4912"/>
    <property type="match status" value="1"/>
</dbReference>
<organism evidence="1 2">
    <name type="scientific">Paenibacillus mucilaginosus (strain KNP414)</name>
    <dbReference type="NCBI Taxonomy" id="1036673"/>
    <lineage>
        <taxon>Bacteria</taxon>
        <taxon>Bacillati</taxon>
        <taxon>Bacillota</taxon>
        <taxon>Bacilli</taxon>
        <taxon>Bacillales</taxon>
        <taxon>Paenibacillaceae</taxon>
        <taxon>Paenibacillus</taxon>
    </lineage>
</organism>
<dbReference type="KEGG" id="pms:KNP414_00758"/>
<reference evidence="2" key="1">
    <citation type="submission" date="2011-06" db="EMBL/GenBank/DDBJ databases">
        <title>Complete genome sequence of Paenibacillus mucilaginosus KNP414.</title>
        <authorList>
            <person name="Wang J."/>
            <person name="Hu S."/>
            <person name="Hu X."/>
            <person name="Zhang B."/>
            <person name="Dong D."/>
            <person name="Zhang S."/>
            <person name="Zhao K."/>
            <person name="Wu D."/>
        </authorList>
    </citation>
    <scope>NUCLEOTIDE SEQUENCE [LARGE SCALE GENOMIC DNA]</scope>
    <source>
        <strain evidence="2">KNP414</strain>
    </source>
</reference>
<accession>F8FR98</accession>
<dbReference type="PATRIC" id="fig|1036673.3.peg.668"/>
<evidence type="ECO:0008006" key="3">
    <source>
        <dbReference type="Google" id="ProtNLM"/>
    </source>
</evidence>
<dbReference type="HOGENOM" id="CLU_1576947_0_0_9"/>
<gene>
    <name evidence="1" type="ordered locus">KNP414_00758</name>
</gene>
<protein>
    <recommendedName>
        <fullName evidence="3">DUF4912 domain-containing protein</fullName>
    </recommendedName>
</protein>
<sequence length="169" mass="19029">MNSMPVSGFELPERYHQDRLQLLVQGPHTLFTYWEVSNRKRWLCSQHFACDYGALPKTLRIYDVTAVYFNGNNANGFRELGTTPEASSWYIHGVQAGTTYMADFGISTPEGQFVPLLRSNAVMTPRDSAAGWGAPLVSTVPEVREPGVIHVPIRPHDFENFNAYSNCMK</sequence>
<dbReference type="Proteomes" id="UP000006620">
    <property type="component" value="Chromosome"/>
</dbReference>
<evidence type="ECO:0000313" key="2">
    <source>
        <dbReference type="Proteomes" id="UP000006620"/>
    </source>
</evidence>
<name>F8FR98_PAEMK</name>
<dbReference type="InterPro" id="IPR032585">
    <property type="entry name" value="DUF4912"/>
</dbReference>
<proteinExistence type="predicted"/>
<reference evidence="1 2" key="2">
    <citation type="journal article" date="2013" name="Genome Announc.">
        <title>Genome Sequence of Growth-Improving Paenibacillus mucilaginosus Strain KNP414.</title>
        <authorList>
            <person name="Lu J.J."/>
            <person name="Wang J.F."/>
            <person name="Hu X.F."/>
        </authorList>
    </citation>
    <scope>NUCLEOTIDE SEQUENCE [LARGE SCALE GENOMIC DNA]</scope>
    <source>
        <strain evidence="1 2">KNP414</strain>
    </source>
</reference>
<dbReference type="EMBL" id="CP002869">
    <property type="protein sequence ID" value="AEI39348.1"/>
    <property type="molecule type" value="Genomic_DNA"/>
</dbReference>
<evidence type="ECO:0000313" key="1">
    <source>
        <dbReference type="EMBL" id="AEI39348.1"/>
    </source>
</evidence>
<dbReference type="AlphaFoldDB" id="F8FR98"/>